<feature type="domain" description="Heterokaryon incompatibility" evidence="1">
    <location>
        <begin position="170"/>
        <end position="317"/>
    </location>
</feature>
<dbReference type="RefSeq" id="XP_008078377.1">
    <property type="nucleotide sequence ID" value="XM_008080186.1"/>
</dbReference>
<dbReference type="OrthoDB" id="5125733at2759"/>
<dbReference type="HOGENOM" id="CLU_002639_3_0_1"/>
<dbReference type="eggNOG" id="ENOG502S8TM">
    <property type="taxonomic scope" value="Eukaryota"/>
</dbReference>
<dbReference type="EMBL" id="KE145356">
    <property type="protein sequence ID" value="EPE34442.1"/>
    <property type="molecule type" value="Genomic_DNA"/>
</dbReference>
<evidence type="ECO:0000313" key="3">
    <source>
        <dbReference type="Proteomes" id="UP000016922"/>
    </source>
</evidence>
<organism evidence="2 3">
    <name type="scientific">Glarea lozoyensis (strain ATCC 20868 / MF5171)</name>
    <dbReference type="NCBI Taxonomy" id="1116229"/>
    <lineage>
        <taxon>Eukaryota</taxon>
        <taxon>Fungi</taxon>
        <taxon>Dikarya</taxon>
        <taxon>Ascomycota</taxon>
        <taxon>Pezizomycotina</taxon>
        <taxon>Leotiomycetes</taxon>
        <taxon>Helotiales</taxon>
        <taxon>Helotiaceae</taxon>
        <taxon>Glarea</taxon>
    </lineage>
</organism>
<reference evidence="2 3" key="1">
    <citation type="journal article" date="2013" name="BMC Genomics">
        <title>Genomics-driven discovery of the pneumocandin biosynthetic gene cluster in the fungus Glarea lozoyensis.</title>
        <authorList>
            <person name="Chen L."/>
            <person name="Yue Q."/>
            <person name="Zhang X."/>
            <person name="Xiang M."/>
            <person name="Wang C."/>
            <person name="Li S."/>
            <person name="Che Y."/>
            <person name="Ortiz-Lopez F.J."/>
            <person name="Bills G.F."/>
            <person name="Liu X."/>
            <person name="An Z."/>
        </authorList>
    </citation>
    <scope>NUCLEOTIDE SEQUENCE [LARGE SCALE GENOMIC DNA]</scope>
    <source>
        <strain evidence="3">ATCC 20868 / MF5171</strain>
    </source>
</reference>
<dbReference type="PANTHER" id="PTHR33112">
    <property type="entry name" value="DOMAIN PROTEIN, PUTATIVE-RELATED"/>
    <property type="match status" value="1"/>
</dbReference>
<evidence type="ECO:0000259" key="1">
    <source>
        <dbReference type="Pfam" id="PF06985"/>
    </source>
</evidence>
<sequence length="634" mass="72555">MHSSSLASFTESGNGGCRICYMLYRHFCSDSEYQAADELIVTYRITPAFDIFGSRSANIEFKYTNLVGGYARKTFELLDVDELLSKGIISNKLTLLDECEQVSITTISTQQRLKQAWTWLDNCSATHGSCNARLSDNVWRPSRLIKIPDDIVGLKLQLVETAGSRSLGPYLTLSHCWGNADFFRLTTHNIEELKAGFSVDVLPRTFQDAMVVAKGLQCEYIWIDSLCIIQNSTEDWTREAKLMSKVYQGAMCNIAATWASDSSMGLFPGHCLEPRPCMIEIKEYGTRTGMFHIWDRNHWLNAIELAPLLKRAWVVQERLLATRVLHFAKGELFWECNQERLCETYPRKMPDLGTIVSEALIRPDGNWLSMSEREEMWRSIIGTYSGAQLTKLEDKEAAHIRSTPVEHSATWFPTWSWLSINCKVETFKRPREAEFPEQLQELYAVDLEDLSLERAGPSPISPIVKRFIRLRGILTQVVWEDVDLYHGQVRLDLSVHPGHVTEGPREIYGRLDYIRTPSMHGRSYCCVVIACYGIRTKKFCGLVLELVREGVYKRVGNWNSYDPVVKTLISKRRRGQLGSYIADASRELATSYKKYPFEVHYSEDGCTTNISRKASPRELQEREDDTEEVVFTII</sequence>
<dbReference type="Pfam" id="PF06985">
    <property type="entry name" value="HET"/>
    <property type="match status" value="1"/>
</dbReference>
<protein>
    <recommendedName>
        <fullName evidence="1">Heterokaryon incompatibility domain-containing protein</fullName>
    </recommendedName>
</protein>
<dbReference type="PANTHER" id="PTHR33112:SF10">
    <property type="entry name" value="TOL"/>
    <property type="match status" value="1"/>
</dbReference>
<dbReference type="AlphaFoldDB" id="S3D7G8"/>
<dbReference type="GeneID" id="19469183"/>
<proteinExistence type="predicted"/>
<keyword evidence="3" id="KW-1185">Reference proteome</keyword>
<dbReference type="KEGG" id="glz:GLAREA_10136"/>
<dbReference type="STRING" id="1116229.S3D7G8"/>
<dbReference type="Proteomes" id="UP000016922">
    <property type="component" value="Unassembled WGS sequence"/>
</dbReference>
<gene>
    <name evidence="2" type="ORF">GLAREA_10136</name>
</gene>
<dbReference type="InterPro" id="IPR010730">
    <property type="entry name" value="HET"/>
</dbReference>
<accession>S3D7G8</accession>
<evidence type="ECO:0000313" key="2">
    <source>
        <dbReference type="EMBL" id="EPE34442.1"/>
    </source>
</evidence>
<name>S3D7G8_GLAL2</name>